<dbReference type="InParanoid" id="A0A0C2SF83"/>
<accession>A0A0C2SF83</accession>
<dbReference type="Proteomes" id="UP000054549">
    <property type="component" value="Unassembled WGS sequence"/>
</dbReference>
<feature type="compositionally biased region" description="Acidic residues" evidence="1">
    <location>
        <begin position="93"/>
        <end position="107"/>
    </location>
</feature>
<keyword evidence="3" id="KW-1185">Reference proteome</keyword>
<reference evidence="2 3" key="1">
    <citation type="submission" date="2014-04" db="EMBL/GenBank/DDBJ databases">
        <title>Evolutionary Origins and Diversification of the Mycorrhizal Mutualists.</title>
        <authorList>
            <consortium name="DOE Joint Genome Institute"/>
            <consortium name="Mycorrhizal Genomics Consortium"/>
            <person name="Kohler A."/>
            <person name="Kuo A."/>
            <person name="Nagy L.G."/>
            <person name="Floudas D."/>
            <person name="Copeland A."/>
            <person name="Barry K.W."/>
            <person name="Cichocki N."/>
            <person name="Veneault-Fourrey C."/>
            <person name="LaButti K."/>
            <person name="Lindquist E.A."/>
            <person name="Lipzen A."/>
            <person name="Lundell T."/>
            <person name="Morin E."/>
            <person name="Murat C."/>
            <person name="Riley R."/>
            <person name="Ohm R."/>
            <person name="Sun H."/>
            <person name="Tunlid A."/>
            <person name="Henrissat B."/>
            <person name="Grigoriev I.V."/>
            <person name="Hibbett D.S."/>
            <person name="Martin F."/>
        </authorList>
    </citation>
    <scope>NUCLEOTIDE SEQUENCE [LARGE SCALE GENOMIC DNA]</scope>
    <source>
        <strain evidence="2 3">Koide BX008</strain>
    </source>
</reference>
<dbReference type="EMBL" id="KN818280">
    <property type="protein sequence ID" value="KIL61730.1"/>
    <property type="molecule type" value="Genomic_DNA"/>
</dbReference>
<proteinExistence type="predicted"/>
<organism evidence="2 3">
    <name type="scientific">Amanita muscaria (strain Koide BX008)</name>
    <dbReference type="NCBI Taxonomy" id="946122"/>
    <lineage>
        <taxon>Eukaryota</taxon>
        <taxon>Fungi</taxon>
        <taxon>Dikarya</taxon>
        <taxon>Basidiomycota</taxon>
        <taxon>Agaricomycotina</taxon>
        <taxon>Agaricomycetes</taxon>
        <taxon>Agaricomycetidae</taxon>
        <taxon>Agaricales</taxon>
        <taxon>Pluteineae</taxon>
        <taxon>Amanitaceae</taxon>
        <taxon>Amanita</taxon>
    </lineage>
</organism>
<evidence type="ECO:0000313" key="2">
    <source>
        <dbReference type="EMBL" id="KIL61730.1"/>
    </source>
</evidence>
<sequence>MGVHSHITASYSQSFIMNLASQLSDLKINAPVPKYSSWGYQVDPIEYTTDTESVSGDRVKANQTSKRTWMISANTVKKSKFQEDRVHYLSGGEDSDGEDGDSTDSDCGSDSEIVCYCQLNPAAYSNSIDVRICPNHAVWGI</sequence>
<protein>
    <submittedName>
        <fullName evidence="2">Uncharacterized protein</fullName>
    </submittedName>
</protein>
<evidence type="ECO:0000313" key="3">
    <source>
        <dbReference type="Proteomes" id="UP000054549"/>
    </source>
</evidence>
<dbReference type="AlphaFoldDB" id="A0A0C2SF83"/>
<evidence type="ECO:0000256" key="1">
    <source>
        <dbReference type="SAM" id="MobiDB-lite"/>
    </source>
</evidence>
<dbReference type="HOGENOM" id="CLU_1824827_0_0_1"/>
<gene>
    <name evidence="2" type="ORF">M378DRAFT_179967</name>
</gene>
<name>A0A0C2SF83_AMAMK</name>
<feature type="region of interest" description="Disordered" evidence="1">
    <location>
        <begin position="88"/>
        <end position="107"/>
    </location>
</feature>